<evidence type="ECO:0000313" key="3">
    <source>
        <dbReference type="EMBL" id="KAF7387185.1"/>
    </source>
</evidence>
<dbReference type="SMART" id="SM00700">
    <property type="entry name" value="JHBP"/>
    <property type="match status" value="1"/>
</dbReference>
<accession>A0A834MWK9</accession>
<feature type="compositionally biased region" description="Basic and acidic residues" evidence="1">
    <location>
        <begin position="276"/>
        <end position="298"/>
    </location>
</feature>
<organism evidence="3 4">
    <name type="scientific">Vespula germanica</name>
    <name type="common">German yellow jacket</name>
    <name type="synonym">Paravespula germanica</name>
    <dbReference type="NCBI Taxonomy" id="30212"/>
    <lineage>
        <taxon>Eukaryota</taxon>
        <taxon>Metazoa</taxon>
        <taxon>Ecdysozoa</taxon>
        <taxon>Arthropoda</taxon>
        <taxon>Hexapoda</taxon>
        <taxon>Insecta</taxon>
        <taxon>Pterygota</taxon>
        <taxon>Neoptera</taxon>
        <taxon>Endopterygota</taxon>
        <taxon>Hymenoptera</taxon>
        <taxon>Apocrita</taxon>
        <taxon>Aculeata</taxon>
        <taxon>Vespoidea</taxon>
        <taxon>Vespidae</taxon>
        <taxon>Vespinae</taxon>
        <taxon>Vespula</taxon>
    </lineage>
</organism>
<protein>
    <submittedName>
        <fullName evidence="3">Uncharacterized protein</fullName>
    </submittedName>
</protein>
<feature type="chain" id="PRO_5032468945" evidence="2">
    <location>
        <begin position="18"/>
        <end position="884"/>
    </location>
</feature>
<dbReference type="InterPro" id="IPR010562">
    <property type="entry name" value="Haemolymph_juvenile_hormone-bd"/>
</dbReference>
<evidence type="ECO:0000256" key="2">
    <source>
        <dbReference type="SAM" id="SignalP"/>
    </source>
</evidence>
<comment type="caution">
    <text evidence="3">The sequence shown here is derived from an EMBL/GenBank/DDBJ whole genome shotgun (WGS) entry which is preliminary data.</text>
</comment>
<feature type="region of interest" description="Disordered" evidence="1">
    <location>
        <begin position="235"/>
        <end position="325"/>
    </location>
</feature>
<evidence type="ECO:0000256" key="1">
    <source>
        <dbReference type="SAM" id="MobiDB-lite"/>
    </source>
</evidence>
<name>A0A834MWK9_VESGE</name>
<gene>
    <name evidence="3" type="ORF">HZH68_012862</name>
</gene>
<feature type="signal peptide" evidence="2">
    <location>
        <begin position="1"/>
        <end position="17"/>
    </location>
</feature>
<dbReference type="EMBL" id="JACSDZ010000014">
    <property type="protein sequence ID" value="KAF7387185.1"/>
    <property type="molecule type" value="Genomic_DNA"/>
</dbReference>
<proteinExistence type="predicted"/>
<dbReference type="InterPro" id="IPR038606">
    <property type="entry name" value="To_sf"/>
</dbReference>
<feature type="compositionally biased region" description="Polar residues" evidence="1">
    <location>
        <begin position="313"/>
        <end position="325"/>
    </location>
</feature>
<dbReference type="Pfam" id="PF06585">
    <property type="entry name" value="JHBP"/>
    <property type="match status" value="2"/>
</dbReference>
<evidence type="ECO:0000313" key="4">
    <source>
        <dbReference type="Proteomes" id="UP000617340"/>
    </source>
</evidence>
<dbReference type="Gene3D" id="3.15.10.30">
    <property type="entry name" value="Haemolymph juvenile hormone binding protein"/>
    <property type="match status" value="2"/>
</dbReference>
<feature type="compositionally biased region" description="Basic and acidic residues" evidence="1">
    <location>
        <begin position="171"/>
        <end position="191"/>
    </location>
</feature>
<keyword evidence="2" id="KW-0732">Signal</keyword>
<keyword evidence="4" id="KW-1185">Reference proteome</keyword>
<dbReference type="PANTHER" id="PTHR11008:SF14">
    <property type="entry name" value="CIRCADIAN CLOCK-CONTROLLED PROTEIN-LIKE PROTEIN"/>
    <property type="match status" value="1"/>
</dbReference>
<feature type="region of interest" description="Disordered" evidence="1">
    <location>
        <begin position="151"/>
        <end position="196"/>
    </location>
</feature>
<dbReference type="AlphaFoldDB" id="A0A834MWK9"/>
<dbReference type="Proteomes" id="UP000617340">
    <property type="component" value="Unassembled WGS sequence"/>
</dbReference>
<dbReference type="PANTHER" id="PTHR11008">
    <property type="entry name" value="PROTEIN TAKEOUT-LIKE PROTEIN"/>
    <property type="match status" value="1"/>
</dbReference>
<feature type="compositionally biased region" description="Polar residues" evidence="1">
    <location>
        <begin position="255"/>
        <end position="275"/>
    </location>
</feature>
<sequence>MWKYLKILLGLYMLVLAKCSLLEMSQTMWAKLLAGGLSKVGQLDPLRVPMVKVDQSEGNTSYRMILRNIEISGLNDSTIESIHVARGKLRSNLSELEAGYVTYSDLGDLESIRYKFHTVVNNMRKDNSDDVTTSEFNSSRSNDDRFERITQYQPRHTAYEKSSESNYGSYEQRRQARFDERSYQEPREKMTEFTTTDSSYMRNLKIEERMETHRTPDNLKYPSSVHVIYAQSLKNTKANQETSKNDKDEPDCPGSSDSNKSSFSMQDHGSFQTSEQNHEDVHVSASENREIKLERPIERSSTSYFNEQRRNYKTSGNVDGKLQQSTERSATSYFANQRRDYQENGNVDGKVEIMSSQRSDSIKSSDQRLENRPGYIDIIYADEKNSNGVKHFGNMRLQANREAKVYGFEDVMKDIQENARMFIHNFTEGESLTKMNDRIKKALEEKRLKDLARYAANYQEKEGYFEEGMELIYHYGGMGNESKEIRRIKRAHPENDSEDDVMHVIMRIRVPLLRVKSEYMLTGKVGEEILRGNGLLAGNFTELLGDFTVELKKDKNDSMTVRATRAKLTSKDKRIDLQGMNEEGPVKSILTQGLMAAEAVAAMLADDLTTKALSEKTADAMIDRSSTKDDDTHRIPGDFRDLIEDHTRRITHYMHSILAPGVTACPRTSDLPTYDKCVLKQLETITPFLAKGIPSLKLPPLDPLLLPSLTVDRNLEALKIKANMSQIRVYGATNFLVEELNANPHDLTVSIKVQLPHVHVKGDYDVHGRLLLLPLNGAGSFKGNFTNTEAKVNAQGKEITDKDGIQRLEIDKLDTKIRVGSGNIKLKAPPSHTVAADAAATFFNSNPRLVLDIASPIIEDTAATISRALAARALGVLTKAELVP</sequence>
<reference evidence="3" key="1">
    <citation type="journal article" date="2020" name="G3 (Bethesda)">
        <title>High-Quality Assemblies for Three Invasive Social Wasps from the &lt;i&gt;Vespula&lt;/i&gt; Genus.</title>
        <authorList>
            <person name="Harrop T.W.R."/>
            <person name="Guhlin J."/>
            <person name="McLaughlin G.M."/>
            <person name="Permina E."/>
            <person name="Stockwell P."/>
            <person name="Gilligan J."/>
            <person name="Le Lec M.F."/>
            <person name="Gruber M.A.M."/>
            <person name="Quinn O."/>
            <person name="Lovegrove M."/>
            <person name="Duncan E.J."/>
            <person name="Remnant E.J."/>
            <person name="Van Eeckhoven J."/>
            <person name="Graham B."/>
            <person name="Knapp R.A."/>
            <person name="Langford K.W."/>
            <person name="Kronenberg Z."/>
            <person name="Press M.O."/>
            <person name="Eacker S.M."/>
            <person name="Wilson-Rankin E.E."/>
            <person name="Purcell J."/>
            <person name="Lester P.J."/>
            <person name="Dearden P.K."/>
        </authorList>
    </citation>
    <scope>NUCLEOTIDE SEQUENCE</scope>
    <source>
        <strain evidence="3">Linc-1</strain>
    </source>
</reference>